<dbReference type="InterPro" id="IPR036291">
    <property type="entry name" value="NAD(P)-bd_dom_sf"/>
</dbReference>
<evidence type="ECO:0000313" key="2">
    <source>
        <dbReference type="EMBL" id="MFD1032376.1"/>
    </source>
</evidence>
<evidence type="ECO:0000313" key="3">
    <source>
        <dbReference type="Proteomes" id="UP001597109"/>
    </source>
</evidence>
<proteinExistence type="predicted"/>
<name>A0ABW3LFB1_9BACL</name>
<dbReference type="RefSeq" id="WP_144840764.1">
    <property type="nucleotide sequence ID" value="NZ_JBHTKI010000020.1"/>
</dbReference>
<dbReference type="PANTHER" id="PTHR43245">
    <property type="entry name" value="BIFUNCTIONAL POLYMYXIN RESISTANCE PROTEIN ARNA"/>
    <property type="match status" value="1"/>
</dbReference>
<protein>
    <submittedName>
        <fullName evidence="2">SDR family oxidoreductase</fullName>
    </submittedName>
</protein>
<dbReference type="InterPro" id="IPR001509">
    <property type="entry name" value="Epimerase_deHydtase"/>
</dbReference>
<dbReference type="Proteomes" id="UP001597109">
    <property type="component" value="Unassembled WGS sequence"/>
</dbReference>
<reference evidence="3" key="1">
    <citation type="journal article" date="2019" name="Int. J. Syst. Evol. Microbiol.">
        <title>The Global Catalogue of Microorganisms (GCM) 10K type strain sequencing project: providing services to taxonomists for standard genome sequencing and annotation.</title>
        <authorList>
            <consortium name="The Broad Institute Genomics Platform"/>
            <consortium name="The Broad Institute Genome Sequencing Center for Infectious Disease"/>
            <person name="Wu L."/>
            <person name="Ma J."/>
        </authorList>
    </citation>
    <scope>NUCLEOTIDE SEQUENCE [LARGE SCALE GENOMIC DNA]</scope>
    <source>
        <strain evidence="3">CCUG 56756</strain>
    </source>
</reference>
<dbReference type="PANTHER" id="PTHR43245:SF13">
    <property type="entry name" value="UDP-D-APIOSE_UDP-D-XYLOSE SYNTHASE 2"/>
    <property type="match status" value="1"/>
</dbReference>
<sequence>MKLLILGGTRFLGRALTEAALQSGHEVTLFNRGKTDTELFPEVEKLVGDRGGDLDSLKGRNWDAVIDTSGYLPWTVRESAEILMDAAGHYTFISSVSVYDELEELGIDEDHSVGQLSPERLDELKGMETAEAIKAQYGELKFLCEKEVERAFPDRSLIVRPGLIVGPYDFTDRFSYWVNRIAKGGDVLAPGRRDKSVQFIDVRDLAEWVLRMVESKTIGTYNATGPETELTMQEFLNRCKETVGHEADLIWVDEKFLVGHEVNGWTDMPLWIPDSFNMKGFLTVDIRKALDAGLKFRPLEETISDTFAWESTRNVTEQKAGLDPEKEKAVLIDWTQKGL</sequence>
<dbReference type="Gene3D" id="3.40.50.720">
    <property type="entry name" value="NAD(P)-binding Rossmann-like Domain"/>
    <property type="match status" value="1"/>
</dbReference>
<accession>A0ABW3LFB1</accession>
<organism evidence="2 3">
    <name type="scientific">Metaplanococcus flavidus</name>
    <dbReference type="NCBI Taxonomy" id="569883"/>
    <lineage>
        <taxon>Bacteria</taxon>
        <taxon>Bacillati</taxon>
        <taxon>Bacillota</taxon>
        <taxon>Bacilli</taxon>
        <taxon>Bacillales</taxon>
        <taxon>Caryophanaceae</taxon>
        <taxon>Metaplanococcus</taxon>
    </lineage>
</organism>
<feature type="domain" description="NAD-dependent epimerase/dehydratase" evidence="1">
    <location>
        <begin position="4"/>
        <end position="217"/>
    </location>
</feature>
<comment type="caution">
    <text evidence="2">The sequence shown here is derived from an EMBL/GenBank/DDBJ whole genome shotgun (WGS) entry which is preliminary data.</text>
</comment>
<dbReference type="Pfam" id="PF01370">
    <property type="entry name" value="Epimerase"/>
    <property type="match status" value="1"/>
</dbReference>
<gene>
    <name evidence="2" type="ORF">ACFQ1X_13125</name>
</gene>
<dbReference type="SUPFAM" id="SSF51735">
    <property type="entry name" value="NAD(P)-binding Rossmann-fold domains"/>
    <property type="match status" value="1"/>
</dbReference>
<evidence type="ECO:0000259" key="1">
    <source>
        <dbReference type="Pfam" id="PF01370"/>
    </source>
</evidence>
<dbReference type="InterPro" id="IPR050177">
    <property type="entry name" value="Lipid_A_modif_metabolic_enz"/>
</dbReference>
<dbReference type="CDD" id="cd05265">
    <property type="entry name" value="SDR_a1"/>
    <property type="match status" value="1"/>
</dbReference>
<dbReference type="EMBL" id="JBHTKI010000020">
    <property type="protein sequence ID" value="MFD1032376.1"/>
    <property type="molecule type" value="Genomic_DNA"/>
</dbReference>
<keyword evidence="3" id="KW-1185">Reference proteome</keyword>